<evidence type="ECO:0000313" key="4">
    <source>
        <dbReference type="Proteomes" id="UP001165679"/>
    </source>
</evidence>
<dbReference type="AlphaFoldDB" id="A0AA42CF98"/>
<dbReference type="InterPro" id="IPR003594">
    <property type="entry name" value="HATPase_dom"/>
</dbReference>
<evidence type="ECO:0000256" key="1">
    <source>
        <dbReference type="SAM" id="Phobius"/>
    </source>
</evidence>
<dbReference type="SUPFAM" id="SSF55874">
    <property type="entry name" value="ATPase domain of HSP90 chaperone/DNA topoisomerase II/histidine kinase"/>
    <property type="match status" value="1"/>
</dbReference>
<comment type="caution">
    <text evidence="3">The sequence shown here is derived from an EMBL/GenBank/DDBJ whole genome shotgun (WGS) entry which is preliminary data.</text>
</comment>
<dbReference type="Pfam" id="PF02518">
    <property type="entry name" value="HATPase_c"/>
    <property type="match status" value="1"/>
</dbReference>
<sequence length="286" mass="30163">MSIAASATLLNLAASLIIGVLLAVQNRRLRRDLQAGDAPLPGAQEAEQAALRRMRIAAHDLRSIGMTLHGNAGHLAANGLPHAAGIATAATDVFEMADDLHEYTMQAGSTRVLHDEEIHLGVAIDEAVTNVGTGIGPGRRQWRIAPDVRATRLSADRRALRHVLRRALTVAVRNTGHDDSIDISLRPTTDGVAVVIEDGFRAPRPPAAAAGPVPTHDSRGIGLRLTLVRALMEAHGGGVETAAAEEAGTYISLAFPRARVLEAPIDHQHASRPTPARLRAITATAA</sequence>
<protein>
    <recommendedName>
        <fullName evidence="2">Histidine kinase domain-containing protein</fullName>
    </recommendedName>
</protein>
<keyword evidence="1" id="KW-0812">Transmembrane</keyword>
<name>A0AA42CF98_9PROT</name>
<dbReference type="PROSITE" id="PS50109">
    <property type="entry name" value="HIS_KIN"/>
    <property type="match status" value="1"/>
</dbReference>
<reference evidence="3" key="1">
    <citation type="submission" date="2022-09" db="EMBL/GenBank/DDBJ databases">
        <title>Rhodovastum sp. nov. RN2-1 isolated from soil in Seongnam, South Korea.</title>
        <authorList>
            <person name="Le N.T."/>
        </authorList>
    </citation>
    <scope>NUCLEOTIDE SEQUENCE</scope>
    <source>
        <strain evidence="3">RN2-1</strain>
    </source>
</reference>
<evidence type="ECO:0000259" key="2">
    <source>
        <dbReference type="PROSITE" id="PS50109"/>
    </source>
</evidence>
<dbReference type="RefSeq" id="WP_264713197.1">
    <property type="nucleotide sequence ID" value="NZ_JAPDNT010000004.1"/>
</dbReference>
<dbReference type="Proteomes" id="UP001165679">
    <property type="component" value="Unassembled WGS sequence"/>
</dbReference>
<reference evidence="3" key="2">
    <citation type="submission" date="2022-10" db="EMBL/GenBank/DDBJ databases">
        <authorList>
            <person name="Trinh H.N."/>
        </authorList>
    </citation>
    <scope>NUCLEOTIDE SEQUENCE</scope>
    <source>
        <strain evidence="3">RN2-1</strain>
    </source>
</reference>
<organism evidence="3 4">
    <name type="scientific">Limobrevibacterium gyesilva</name>
    <dbReference type="NCBI Taxonomy" id="2991712"/>
    <lineage>
        <taxon>Bacteria</taxon>
        <taxon>Pseudomonadati</taxon>
        <taxon>Pseudomonadota</taxon>
        <taxon>Alphaproteobacteria</taxon>
        <taxon>Acetobacterales</taxon>
        <taxon>Acetobacteraceae</taxon>
        <taxon>Limobrevibacterium</taxon>
    </lineage>
</organism>
<dbReference type="InterPro" id="IPR036890">
    <property type="entry name" value="HATPase_C_sf"/>
</dbReference>
<keyword evidence="4" id="KW-1185">Reference proteome</keyword>
<dbReference type="Gene3D" id="3.30.565.10">
    <property type="entry name" value="Histidine kinase-like ATPase, C-terminal domain"/>
    <property type="match status" value="1"/>
</dbReference>
<gene>
    <name evidence="3" type="ORF">OL599_08155</name>
</gene>
<keyword evidence="1" id="KW-1133">Transmembrane helix</keyword>
<proteinExistence type="predicted"/>
<dbReference type="InterPro" id="IPR005467">
    <property type="entry name" value="His_kinase_dom"/>
</dbReference>
<dbReference type="EMBL" id="JAPDNT010000004">
    <property type="protein sequence ID" value="MCW3474556.1"/>
    <property type="molecule type" value="Genomic_DNA"/>
</dbReference>
<keyword evidence="1" id="KW-0472">Membrane</keyword>
<evidence type="ECO:0000313" key="3">
    <source>
        <dbReference type="EMBL" id="MCW3474556.1"/>
    </source>
</evidence>
<accession>A0AA42CF98</accession>
<feature type="transmembrane region" description="Helical" evidence="1">
    <location>
        <begin position="6"/>
        <end position="24"/>
    </location>
</feature>
<feature type="domain" description="Histidine kinase" evidence="2">
    <location>
        <begin position="56"/>
        <end position="259"/>
    </location>
</feature>